<dbReference type="PROSITE" id="PS51375">
    <property type="entry name" value="PPR"/>
    <property type="match status" value="1"/>
</dbReference>
<dbReference type="EMBL" id="SDMP01000012">
    <property type="protein sequence ID" value="RYR26549.1"/>
    <property type="molecule type" value="Genomic_DNA"/>
</dbReference>
<dbReference type="InterPro" id="IPR002885">
    <property type="entry name" value="PPR_rpt"/>
</dbReference>
<dbReference type="Pfam" id="PF13041">
    <property type="entry name" value="PPR_2"/>
    <property type="match status" value="2"/>
</dbReference>
<protein>
    <recommendedName>
        <fullName evidence="6">Pentatricopeptide repeat-containing protein</fullName>
    </recommendedName>
</protein>
<reference evidence="4 5" key="1">
    <citation type="submission" date="2019-01" db="EMBL/GenBank/DDBJ databases">
        <title>Sequencing of cultivated peanut Arachis hypogaea provides insights into genome evolution and oil improvement.</title>
        <authorList>
            <person name="Chen X."/>
        </authorList>
    </citation>
    <scope>NUCLEOTIDE SEQUENCE [LARGE SCALE GENOMIC DNA]</scope>
    <source>
        <strain evidence="5">cv. Fuhuasheng</strain>
        <tissue evidence="4">Leaves</tissue>
    </source>
</reference>
<evidence type="ECO:0008006" key="6">
    <source>
        <dbReference type="Google" id="ProtNLM"/>
    </source>
</evidence>
<organism evidence="4 5">
    <name type="scientific">Arachis hypogaea</name>
    <name type="common">Peanut</name>
    <dbReference type="NCBI Taxonomy" id="3818"/>
    <lineage>
        <taxon>Eukaryota</taxon>
        <taxon>Viridiplantae</taxon>
        <taxon>Streptophyta</taxon>
        <taxon>Embryophyta</taxon>
        <taxon>Tracheophyta</taxon>
        <taxon>Spermatophyta</taxon>
        <taxon>Magnoliopsida</taxon>
        <taxon>eudicotyledons</taxon>
        <taxon>Gunneridae</taxon>
        <taxon>Pentapetalae</taxon>
        <taxon>rosids</taxon>
        <taxon>fabids</taxon>
        <taxon>Fabales</taxon>
        <taxon>Fabaceae</taxon>
        <taxon>Papilionoideae</taxon>
        <taxon>50 kb inversion clade</taxon>
        <taxon>dalbergioids sensu lato</taxon>
        <taxon>Dalbergieae</taxon>
        <taxon>Pterocarpus clade</taxon>
        <taxon>Arachis</taxon>
    </lineage>
</organism>
<evidence type="ECO:0000256" key="3">
    <source>
        <dbReference type="PROSITE-ProRule" id="PRU00708"/>
    </source>
</evidence>
<dbReference type="NCBIfam" id="TIGR00756">
    <property type="entry name" value="PPR"/>
    <property type="match status" value="1"/>
</dbReference>
<accession>A0A445AJC0</accession>
<comment type="caution">
    <text evidence="4">The sequence shown here is derived from an EMBL/GenBank/DDBJ whole genome shotgun (WGS) entry which is preliminary data.</text>
</comment>
<dbReference type="PANTHER" id="PTHR47941">
    <property type="entry name" value="PENTATRICOPEPTIDE REPEAT-CONTAINING PROTEIN 3, MITOCHONDRIAL"/>
    <property type="match status" value="1"/>
</dbReference>
<dbReference type="Gene3D" id="1.25.40.10">
    <property type="entry name" value="Tetratricopeptide repeat domain"/>
    <property type="match status" value="1"/>
</dbReference>
<evidence type="ECO:0000313" key="5">
    <source>
        <dbReference type="Proteomes" id="UP000289738"/>
    </source>
</evidence>
<dbReference type="AlphaFoldDB" id="A0A445AJC0"/>
<name>A0A445AJC0_ARAHY</name>
<sequence>MIKRGLSPNVTSYNIMINRYCKNKVDEAITLFEGMRKKYLVPDIVSYGTLIDGFIGLCKLGRTSKVQNLLADMHYSGHIPNSITYNALLDSLCKAQYLTRQLHYFKNLWTKDQSRSVYVQYYSKGFVQMQKTKDCKRIFSTSCDQQL</sequence>
<proteinExistence type="inferred from homology"/>
<feature type="repeat" description="PPR" evidence="3">
    <location>
        <begin position="9"/>
        <end position="42"/>
    </location>
</feature>
<keyword evidence="5" id="KW-1185">Reference proteome</keyword>
<evidence type="ECO:0000313" key="4">
    <source>
        <dbReference type="EMBL" id="RYR26549.1"/>
    </source>
</evidence>
<dbReference type="Proteomes" id="UP000289738">
    <property type="component" value="Chromosome B02"/>
</dbReference>
<gene>
    <name evidence="4" type="ORF">Ahy_B02g060797</name>
</gene>
<comment type="similarity">
    <text evidence="1">Belongs to the PPR family. P subfamily.</text>
</comment>
<evidence type="ECO:0000256" key="2">
    <source>
        <dbReference type="ARBA" id="ARBA00022737"/>
    </source>
</evidence>
<dbReference type="InterPro" id="IPR011990">
    <property type="entry name" value="TPR-like_helical_dom_sf"/>
</dbReference>
<keyword evidence="2" id="KW-0677">Repeat</keyword>
<evidence type="ECO:0000256" key="1">
    <source>
        <dbReference type="ARBA" id="ARBA00007626"/>
    </source>
</evidence>